<sequence length="461" mass="51421">MADQSLRGFLRMVERDFPEEFIRIREPVSRRLDITSTVFEFERAGRQPVLVFDRVEGFDIPVVTNIAANRRLLAAALGVKPDALPAAYRERCQNYIPVEVVPDAPWKAVVLEGDEVDLTRLPIPIHFEVDAAPYITAGQLVARDPETGVDTTGFHRLMLKGKNRLGLSLHSRRRMYEFHRRAESRGEPLPAAITLGIHPIHYMGSMAYHYPPGVRKYEIIGALFGEPYRVSPCGIPGIEVPEGAEIVLEGEILNEVREPEGPFSEFTGYASYRSTENVFVVKRIQMRKDAMFHSVASGMSGDHLLVSTVSREAEILNTLRRNMPNVRSVHVPLITAGALMAVISMKKTAEGQPQQAIMAALGTEFYCKCVIVVDEDVDIFNLSDVMWAVITRTRAEKDIIFIPGAMGAILDPTSDPETHTLTKVGIDATKPAGRDFAERLTISEEQRARVQRILEGTGVRF</sequence>
<dbReference type="SUPFAM" id="SSF50475">
    <property type="entry name" value="FMN-binding split barrel"/>
    <property type="match status" value="1"/>
</dbReference>
<feature type="domain" description="3-octaprenyl-4-hydroxybenzoate carboxy-lyase-like Rift-related" evidence="2">
    <location>
        <begin position="103"/>
        <end position="298"/>
    </location>
</feature>
<evidence type="ECO:0000313" key="5">
    <source>
        <dbReference type="EMBL" id="MBI3126867.1"/>
    </source>
</evidence>
<dbReference type="Pfam" id="PF01977">
    <property type="entry name" value="UbiD"/>
    <property type="match status" value="1"/>
</dbReference>
<evidence type="ECO:0000259" key="2">
    <source>
        <dbReference type="Pfam" id="PF01977"/>
    </source>
</evidence>
<dbReference type="GO" id="GO:0005737">
    <property type="term" value="C:cytoplasm"/>
    <property type="evidence" value="ECO:0007669"/>
    <property type="project" value="TreeGrafter"/>
</dbReference>
<evidence type="ECO:0000313" key="6">
    <source>
        <dbReference type="Proteomes" id="UP000782312"/>
    </source>
</evidence>
<comment type="caution">
    <text evidence="5">The sequence shown here is derived from an EMBL/GenBank/DDBJ whole genome shotgun (WGS) entry which is preliminary data.</text>
</comment>
<feature type="domain" description="3-octaprenyl-4-hydroxybenzoate carboxy-lyase-like N-terminal" evidence="3">
    <location>
        <begin position="19"/>
        <end position="88"/>
    </location>
</feature>
<dbReference type="AlphaFoldDB" id="A0A932MMT7"/>
<evidence type="ECO:0000256" key="1">
    <source>
        <dbReference type="ARBA" id="ARBA00010021"/>
    </source>
</evidence>
<dbReference type="InterPro" id="IPR048304">
    <property type="entry name" value="UbiD_Rift_dom"/>
</dbReference>
<dbReference type="NCBIfam" id="TIGR00148">
    <property type="entry name" value="UbiD family decarboxylase"/>
    <property type="match status" value="1"/>
</dbReference>
<evidence type="ECO:0000259" key="4">
    <source>
        <dbReference type="Pfam" id="PF20696"/>
    </source>
</evidence>
<protein>
    <submittedName>
        <fullName evidence="5">UbiD family decarboxylase</fullName>
    </submittedName>
</protein>
<dbReference type="GO" id="GO:0016831">
    <property type="term" value="F:carboxy-lyase activity"/>
    <property type="evidence" value="ECO:0007669"/>
    <property type="project" value="InterPro"/>
</dbReference>
<dbReference type="Pfam" id="PF20695">
    <property type="entry name" value="UbiD_N"/>
    <property type="match status" value="1"/>
</dbReference>
<dbReference type="Pfam" id="PF20696">
    <property type="entry name" value="UbiD_C"/>
    <property type="match status" value="1"/>
</dbReference>
<dbReference type="SUPFAM" id="SSF143968">
    <property type="entry name" value="UbiD C-terminal domain-like"/>
    <property type="match status" value="1"/>
</dbReference>
<dbReference type="Proteomes" id="UP000782312">
    <property type="component" value="Unassembled WGS sequence"/>
</dbReference>
<evidence type="ECO:0000259" key="3">
    <source>
        <dbReference type="Pfam" id="PF20695"/>
    </source>
</evidence>
<feature type="domain" description="3-octaprenyl-4-hydroxybenzoate carboxy-lyase-like C-terminal" evidence="4">
    <location>
        <begin position="309"/>
        <end position="428"/>
    </location>
</feature>
<dbReference type="InterPro" id="IPR002830">
    <property type="entry name" value="UbiD"/>
</dbReference>
<comment type="similarity">
    <text evidence="1">Belongs to the UbiD family.</text>
</comment>
<dbReference type="InterPro" id="IPR049383">
    <property type="entry name" value="UbiD-like_N"/>
</dbReference>
<accession>A0A932MMT7</accession>
<gene>
    <name evidence="5" type="ORF">HYZ11_04615</name>
</gene>
<dbReference type="PANTHER" id="PTHR30108:SF21">
    <property type="entry name" value="4-HYDROXYBENZOATE DECARBOXYLASE"/>
    <property type="match status" value="1"/>
</dbReference>
<dbReference type="InterPro" id="IPR049381">
    <property type="entry name" value="UbiD-like_C"/>
</dbReference>
<proteinExistence type="inferred from homology"/>
<dbReference type="PANTHER" id="PTHR30108">
    <property type="entry name" value="3-OCTAPRENYL-4-HYDROXYBENZOATE CARBOXY-LYASE-RELATED"/>
    <property type="match status" value="1"/>
</dbReference>
<dbReference type="Gene3D" id="3.40.1670.10">
    <property type="entry name" value="UbiD C-terminal domain-like"/>
    <property type="match status" value="1"/>
</dbReference>
<dbReference type="EMBL" id="JACPUR010000013">
    <property type="protein sequence ID" value="MBI3126867.1"/>
    <property type="molecule type" value="Genomic_DNA"/>
</dbReference>
<name>A0A932MMT7_UNCTE</name>
<reference evidence="5" key="1">
    <citation type="submission" date="2020-07" db="EMBL/GenBank/DDBJ databases">
        <title>Huge and variable diversity of episymbiotic CPR bacteria and DPANN archaea in groundwater ecosystems.</title>
        <authorList>
            <person name="He C.Y."/>
            <person name="Keren R."/>
            <person name="Whittaker M."/>
            <person name="Farag I.F."/>
            <person name="Doudna J."/>
            <person name="Cate J.H.D."/>
            <person name="Banfield J.F."/>
        </authorList>
    </citation>
    <scope>NUCLEOTIDE SEQUENCE</scope>
    <source>
        <strain evidence="5">NC_groundwater_763_Ag_S-0.2um_68_21</strain>
    </source>
</reference>
<organism evidence="5 6">
    <name type="scientific">Tectimicrobiota bacterium</name>
    <dbReference type="NCBI Taxonomy" id="2528274"/>
    <lineage>
        <taxon>Bacteria</taxon>
        <taxon>Pseudomonadati</taxon>
        <taxon>Nitrospinota/Tectimicrobiota group</taxon>
        <taxon>Candidatus Tectimicrobiota</taxon>
    </lineage>
</organism>